<comment type="subunit">
    <text evidence="2">Heterodimer of SbcC and SbcD.</text>
</comment>
<dbReference type="SUPFAM" id="SSF52540">
    <property type="entry name" value="P-loop containing nucleoside triphosphate hydrolases"/>
    <property type="match status" value="1"/>
</dbReference>
<feature type="coiled-coil region" evidence="4">
    <location>
        <begin position="382"/>
        <end position="409"/>
    </location>
</feature>
<accession>A0ABW4FND1</accession>
<dbReference type="InterPro" id="IPR003395">
    <property type="entry name" value="RecF/RecN/SMC_N"/>
</dbReference>
<evidence type="ECO:0000313" key="6">
    <source>
        <dbReference type="EMBL" id="MFD1531917.1"/>
    </source>
</evidence>
<protein>
    <recommendedName>
        <fullName evidence="3">Nuclease SbcCD subunit C</fullName>
    </recommendedName>
</protein>
<proteinExistence type="inferred from homology"/>
<dbReference type="Pfam" id="PF02463">
    <property type="entry name" value="SMC_N"/>
    <property type="match status" value="1"/>
</dbReference>
<organism evidence="6 7">
    <name type="scientific">Pseudonocardia aurantiaca</name>
    <dbReference type="NCBI Taxonomy" id="75290"/>
    <lineage>
        <taxon>Bacteria</taxon>
        <taxon>Bacillati</taxon>
        <taxon>Actinomycetota</taxon>
        <taxon>Actinomycetes</taxon>
        <taxon>Pseudonocardiales</taxon>
        <taxon>Pseudonocardiaceae</taxon>
        <taxon>Pseudonocardia</taxon>
    </lineage>
</organism>
<sequence length="814" mass="87943">MDVTGTGLHELLFERVVADPTQTERGRDLVVAAVEGDAALQALLASGPPPATDGAARPARPDGPSGIYLRSIRAQGFRGVGPDAMLDLQPGPGLTVITGRNGSGKSSFAEAAELVLTGDSSRWSGKQNNKALWTQGWRNLHAVGPTEIEIEIVASDQSGPTRVRMSWDEGQELGEDTWTVQRHGCKREPVGRGWLPDLTLYRPFLSYGELGALVDKRPSELHDALHSLLGLGVLDEARDRLRAARTPLDARAKALKESKQRLLAELATVDDERARRAEELLRATKPDLDALGDLLLGEDADAEAIDDLRALVAIAVPDAGEIAAAGDRVRDAAGRVAALSTTGATSASAVVALLQAALDHHTAHGDERCPVCRTGTLDTAWREGTTTEIERLRGEAADLQAARAEQQHAAESARTLVAAIPALLRRAPAGVDVSAVLAAWSVWDDTRRADPEDLPKALLGAHSELVAALADIQVAAREALVRLDETWRPVSSRLWAWHEEAVTVAREATTIADLRKAETWLKTAASDLSNERMKPFATRSQEIWRQLRQESNVALGGITLAGSGTQRKLLLDVSVDGSDTAALSVMSQGELHALGLSLFLPRATRDESPFRFLLIDDPVQAMDPAKVDGLARVLSEIAKTRQVVVFSHDDRLADAVRRLPDPARIYEVQRRERSQVQVVPNSDPITRYLSDATAVIKDKDMPDDLRREIVANCCRGALEAAAHTKVRRVRLGRGDAHADVDRALAAAAKTHDKVTLAVFDDPDRGGDLLPRLNRVGRWAGDTLQACKEGAHRTYNGDLAALVSNTRALAKWVLQ</sequence>
<gene>
    <name evidence="6" type="ORF">ACFSCY_21015</name>
</gene>
<comment type="similarity">
    <text evidence="1">Belongs to the SMC family. SbcC subfamily.</text>
</comment>
<feature type="domain" description="RecF/RecN/SMC N-terminal" evidence="5">
    <location>
        <begin position="68"/>
        <end position="657"/>
    </location>
</feature>
<evidence type="ECO:0000256" key="4">
    <source>
        <dbReference type="SAM" id="Coils"/>
    </source>
</evidence>
<name>A0ABW4FND1_9PSEU</name>
<dbReference type="Proteomes" id="UP001597145">
    <property type="component" value="Unassembled WGS sequence"/>
</dbReference>
<evidence type="ECO:0000313" key="7">
    <source>
        <dbReference type="Proteomes" id="UP001597145"/>
    </source>
</evidence>
<dbReference type="PANTHER" id="PTHR32114">
    <property type="entry name" value="ABC TRANSPORTER ABCH.3"/>
    <property type="match status" value="1"/>
</dbReference>
<evidence type="ECO:0000256" key="1">
    <source>
        <dbReference type="ARBA" id="ARBA00006930"/>
    </source>
</evidence>
<dbReference type="InterPro" id="IPR027417">
    <property type="entry name" value="P-loop_NTPase"/>
</dbReference>
<dbReference type="Gene3D" id="3.40.50.300">
    <property type="entry name" value="P-loop containing nucleotide triphosphate hydrolases"/>
    <property type="match status" value="2"/>
</dbReference>
<reference evidence="7" key="1">
    <citation type="journal article" date="2019" name="Int. J. Syst. Evol. Microbiol.">
        <title>The Global Catalogue of Microorganisms (GCM) 10K type strain sequencing project: providing services to taxonomists for standard genome sequencing and annotation.</title>
        <authorList>
            <consortium name="The Broad Institute Genomics Platform"/>
            <consortium name="The Broad Institute Genome Sequencing Center for Infectious Disease"/>
            <person name="Wu L."/>
            <person name="Ma J."/>
        </authorList>
    </citation>
    <scope>NUCLEOTIDE SEQUENCE [LARGE SCALE GENOMIC DNA]</scope>
    <source>
        <strain evidence="7">JCM 12165</strain>
    </source>
</reference>
<keyword evidence="7" id="KW-1185">Reference proteome</keyword>
<evidence type="ECO:0000256" key="3">
    <source>
        <dbReference type="ARBA" id="ARBA00013368"/>
    </source>
</evidence>
<keyword evidence="4" id="KW-0175">Coiled coil</keyword>
<comment type="caution">
    <text evidence="6">The sequence shown here is derived from an EMBL/GenBank/DDBJ whole genome shotgun (WGS) entry which is preliminary data.</text>
</comment>
<dbReference type="EMBL" id="JBHUCP010000016">
    <property type="protein sequence ID" value="MFD1531917.1"/>
    <property type="molecule type" value="Genomic_DNA"/>
</dbReference>
<dbReference type="PANTHER" id="PTHR32114:SF2">
    <property type="entry name" value="ABC TRANSPORTER ABCH.3"/>
    <property type="match status" value="1"/>
</dbReference>
<evidence type="ECO:0000259" key="5">
    <source>
        <dbReference type="Pfam" id="PF02463"/>
    </source>
</evidence>
<evidence type="ECO:0000256" key="2">
    <source>
        <dbReference type="ARBA" id="ARBA00011322"/>
    </source>
</evidence>
<dbReference type="RefSeq" id="WP_343974444.1">
    <property type="nucleotide sequence ID" value="NZ_BAAAJG010000007.1"/>
</dbReference>